<keyword evidence="5" id="KW-0067">ATP-binding</keyword>
<feature type="domain" description="AAA+ ATPase" evidence="9">
    <location>
        <begin position="164"/>
        <end position="345"/>
    </location>
</feature>
<organism evidence="10 11">
    <name type="scientific">Rosistilla ulvae</name>
    <dbReference type="NCBI Taxonomy" id="1930277"/>
    <lineage>
        <taxon>Bacteria</taxon>
        <taxon>Pseudomonadati</taxon>
        <taxon>Planctomycetota</taxon>
        <taxon>Planctomycetia</taxon>
        <taxon>Pirellulales</taxon>
        <taxon>Pirellulaceae</taxon>
        <taxon>Rosistilla</taxon>
    </lineage>
</organism>
<keyword evidence="6" id="KW-0653">Protein transport</keyword>
<dbReference type="PROSITE" id="PS00152">
    <property type="entry name" value="ATPASE_ALPHA_BETA"/>
    <property type="match status" value="1"/>
</dbReference>
<keyword evidence="2" id="KW-0813">Transport</keyword>
<dbReference type="RefSeq" id="WP_145342757.1">
    <property type="nucleotide sequence ID" value="NZ_CP036261.1"/>
</dbReference>
<sequence>MKNAPFPELVKADDYRQTIRNSIDGRVVGSVHAIVGNRVEVRGLSVPVGSICTIHTRSGQKGAAKVIGFRDDSPILAVMDELSALSSGDPVELQSHSVNLRLGEGLIGRVVDALGRPLDGRPLPASLTSTSINMEPPASLDRPPIETVFETGIRSIDGLLTCGLGQRLGIFAGAGGGKSTLMGMLAKNSKADAVVIGLIGERGREVREFIEHTLGKKGMARSTLVVSTNDQPATMRIQAAWTATAIATALRDQGKNVVLLMDSITRFATAQREIGLAVGEPPTTRGYPPSVFSTLPKLVEQSGRTERGSITAFYAVLVDGDDNNEPISDNLRGLLDGHFFLSRKLGSEGHWPAIDVLESLSRLQTKLIPANSLAAATQLRKWLANYRTNEDLINIGAYRAGTNPELDKTIEMQPMLKQFLTQKSNEVSPLAITMKAMQTLAG</sequence>
<dbReference type="GO" id="GO:0030254">
    <property type="term" value="P:protein secretion by the type III secretion system"/>
    <property type="evidence" value="ECO:0007669"/>
    <property type="project" value="InterPro"/>
</dbReference>
<dbReference type="GO" id="GO:0008564">
    <property type="term" value="F:protein-exporting ATPase activity"/>
    <property type="evidence" value="ECO:0007669"/>
    <property type="project" value="UniProtKB-EC"/>
</dbReference>
<dbReference type="Proteomes" id="UP000319557">
    <property type="component" value="Chromosome"/>
</dbReference>
<dbReference type="EMBL" id="CP036261">
    <property type="protein sequence ID" value="QDS86800.1"/>
    <property type="molecule type" value="Genomic_DNA"/>
</dbReference>
<dbReference type="InterPro" id="IPR040627">
    <property type="entry name" value="T3SS_ATPase_C"/>
</dbReference>
<comment type="subcellular location">
    <subcellularLocation>
        <location evidence="1">Cytoplasm</location>
    </subcellularLocation>
</comment>
<evidence type="ECO:0000256" key="4">
    <source>
        <dbReference type="ARBA" id="ARBA00022741"/>
    </source>
</evidence>
<dbReference type="GO" id="GO:0005737">
    <property type="term" value="C:cytoplasm"/>
    <property type="evidence" value="ECO:0007669"/>
    <property type="project" value="UniProtKB-SubCell"/>
</dbReference>
<dbReference type="GO" id="GO:0005524">
    <property type="term" value="F:ATP binding"/>
    <property type="evidence" value="ECO:0007669"/>
    <property type="project" value="UniProtKB-KW"/>
</dbReference>
<dbReference type="CDD" id="cd01136">
    <property type="entry name" value="ATPase_flagellum-secretory_path_III"/>
    <property type="match status" value="1"/>
</dbReference>
<evidence type="ECO:0000256" key="7">
    <source>
        <dbReference type="ARBA" id="ARBA00022967"/>
    </source>
</evidence>
<dbReference type="InterPro" id="IPR020003">
    <property type="entry name" value="ATPase_a/bsu_AS"/>
</dbReference>
<dbReference type="AlphaFoldDB" id="A0A517LW10"/>
<dbReference type="SUPFAM" id="SSF52540">
    <property type="entry name" value="P-loop containing nucleoside triphosphate hydrolases"/>
    <property type="match status" value="1"/>
</dbReference>
<dbReference type="PANTHER" id="PTHR15184:SF9">
    <property type="entry name" value="SPI-1 TYPE 3 SECRETION SYSTEM ATPASE"/>
    <property type="match status" value="1"/>
</dbReference>
<dbReference type="InterPro" id="IPR003593">
    <property type="entry name" value="AAA+_ATPase"/>
</dbReference>
<evidence type="ECO:0000256" key="3">
    <source>
        <dbReference type="ARBA" id="ARBA00022490"/>
    </source>
</evidence>
<evidence type="ECO:0000256" key="2">
    <source>
        <dbReference type="ARBA" id="ARBA00022448"/>
    </source>
</evidence>
<protein>
    <submittedName>
        <fullName evidence="10">Putative ATP synthase YscN</fullName>
    </submittedName>
</protein>
<keyword evidence="4" id="KW-0547">Nucleotide-binding</keyword>
<dbReference type="KEGG" id="ruv:EC9_09740"/>
<dbReference type="GO" id="GO:0046933">
    <property type="term" value="F:proton-transporting ATP synthase activity, rotational mechanism"/>
    <property type="evidence" value="ECO:0007669"/>
    <property type="project" value="TreeGrafter"/>
</dbReference>
<dbReference type="OrthoDB" id="9802718at2"/>
<dbReference type="InterPro" id="IPR000194">
    <property type="entry name" value="ATPase_F1/V1/A1_a/bsu_nucl-bd"/>
</dbReference>
<evidence type="ECO:0000313" key="10">
    <source>
        <dbReference type="EMBL" id="QDS86800.1"/>
    </source>
</evidence>
<dbReference type="PANTHER" id="PTHR15184">
    <property type="entry name" value="ATP SYNTHASE"/>
    <property type="match status" value="1"/>
</dbReference>
<keyword evidence="11" id="KW-1185">Reference proteome</keyword>
<dbReference type="Pfam" id="PF00006">
    <property type="entry name" value="ATP-synt_ab"/>
    <property type="match status" value="1"/>
</dbReference>
<evidence type="ECO:0000256" key="8">
    <source>
        <dbReference type="ARBA" id="ARBA00034006"/>
    </source>
</evidence>
<gene>
    <name evidence="10" type="primary">yscN</name>
    <name evidence="10" type="ORF">EC9_09740</name>
</gene>
<evidence type="ECO:0000256" key="5">
    <source>
        <dbReference type="ARBA" id="ARBA00022840"/>
    </source>
</evidence>
<keyword evidence="7" id="KW-1278">Translocase</keyword>
<comment type="catalytic activity">
    <reaction evidence="8">
        <text>ATP + H2O + cellular proteinSide 1 = ADP + phosphate + cellular proteinSide 2.</text>
        <dbReference type="EC" id="7.4.2.8"/>
    </reaction>
</comment>
<dbReference type="GO" id="GO:0030257">
    <property type="term" value="C:type III protein secretion system complex"/>
    <property type="evidence" value="ECO:0007669"/>
    <property type="project" value="InterPro"/>
</dbReference>
<dbReference type="InterPro" id="IPR027417">
    <property type="entry name" value="P-loop_NTPase"/>
</dbReference>
<dbReference type="Pfam" id="PF18269">
    <property type="entry name" value="T3SS_ATPase_C"/>
    <property type="match status" value="1"/>
</dbReference>
<reference evidence="10 11" key="1">
    <citation type="submission" date="2019-02" db="EMBL/GenBank/DDBJ databases">
        <title>Deep-cultivation of Planctomycetes and their phenomic and genomic characterization uncovers novel biology.</title>
        <authorList>
            <person name="Wiegand S."/>
            <person name="Jogler M."/>
            <person name="Boedeker C."/>
            <person name="Pinto D."/>
            <person name="Vollmers J."/>
            <person name="Rivas-Marin E."/>
            <person name="Kohn T."/>
            <person name="Peeters S.H."/>
            <person name="Heuer A."/>
            <person name="Rast P."/>
            <person name="Oberbeckmann S."/>
            <person name="Bunk B."/>
            <person name="Jeske O."/>
            <person name="Meyerdierks A."/>
            <person name="Storesund J.E."/>
            <person name="Kallscheuer N."/>
            <person name="Luecker S."/>
            <person name="Lage O.M."/>
            <person name="Pohl T."/>
            <person name="Merkel B.J."/>
            <person name="Hornburger P."/>
            <person name="Mueller R.-W."/>
            <person name="Bruemmer F."/>
            <person name="Labrenz M."/>
            <person name="Spormann A.M."/>
            <person name="Op den Camp H."/>
            <person name="Overmann J."/>
            <person name="Amann R."/>
            <person name="Jetten M.S.M."/>
            <person name="Mascher T."/>
            <person name="Medema M.H."/>
            <person name="Devos D.P."/>
            <person name="Kaster A.-K."/>
            <person name="Ovreas L."/>
            <person name="Rohde M."/>
            <person name="Galperin M.Y."/>
            <person name="Jogler C."/>
        </authorList>
    </citation>
    <scope>NUCLEOTIDE SEQUENCE [LARGE SCALE GENOMIC DNA]</scope>
    <source>
        <strain evidence="10 11">EC9</strain>
    </source>
</reference>
<keyword evidence="3" id="KW-0963">Cytoplasm</keyword>
<name>A0A517LW10_9BACT</name>
<dbReference type="InterPro" id="IPR005714">
    <property type="entry name" value="ATPase_T3SS_FliI/YscN"/>
</dbReference>
<evidence type="ECO:0000313" key="11">
    <source>
        <dbReference type="Proteomes" id="UP000319557"/>
    </source>
</evidence>
<evidence type="ECO:0000256" key="6">
    <source>
        <dbReference type="ARBA" id="ARBA00022927"/>
    </source>
</evidence>
<dbReference type="Gene3D" id="3.40.50.12240">
    <property type="match status" value="1"/>
</dbReference>
<dbReference type="NCBIfam" id="TIGR01026">
    <property type="entry name" value="fliI_yscN"/>
    <property type="match status" value="1"/>
</dbReference>
<dbReference type="GO" id="GO:0016887">
    <property type="term" value="F:ATP hydrolysis activity"/>
    <property type="evidence" value="ECO:0007669"/>
    <property type="project" value="InterPro"/>
</dbReference>
<dbReference type="FunFam" id="3.40.50.12240:FF:000002">
    <property type="entry name" value="Flagellum-specific ATP synthase FliI"/>
    <property type="match status" value="1"/>
</dbReference>
<evidence type="ECO:0000256" key="1">
    <source>
        <dbReference type="ARBA" id="ARBA00004496"/>
    </source>
</evidence>
<dbReference type="InterPro" id="IPR050053">
    <property type="entry name" value="ATPase_alpha/beta_chains"/>
</dbReference>
<evidence type="ECO:0000259" key="9">
    <source>
        <dbReference type="SMART" id="SM00382"/>
    </source>
</evidence>
<proteinExistence type="predicted"/>
<accession>A0A517LW10</accession>
<dbReference type="SMART" id="SM00382">
    <property type="entry name" value="AAA"/>
    <property type="match status" value="1"/>
</dbReference>